<dbReference type="EMBL" id="CP006664">
    <property type="protein sequence ID" value="AIJ06750.1"/>
    <property type="molecule type" value="Genomic_DNA"/>
</dbReference>
<dbReference type="KEGG" id="ete:ETEE_0270"/>
<dbReference type="AlphaFoldDB" id="A0A076LE13"/>
<reference evidence="1 2" key="1">
    <citation type="journal article" date="2012" name="PLoS ONE">
        <title>Edwardsiella comparative phylogenomics reveal the new intra/inter-species taxonomic relationships, virulence evolution and niche adaptation mechanisms.</title>
        <authorList>
            <person name="Yang M."/>
            <person name="Lv Y."/>
            <person name="Xiao J."/>
            <person name="Wu H."/>
            <person name="Zheng H."/>
            <person name="Liu Q."/>
            <person name="Zhang Y."/>
            <person name="Wang Q."/>
        </authorList>
    </citation>
    <scope>NUCLEOTIDE SEQUENCE [LARGE SCALE GENOMIC DNA]</scope>
    <source>
        <strain evidence="2">080813</strain>
    </source>
</reference>
<gene>
    <name evidence="1" type="ORF">ETEE_0270</name>
</gene>
<protein>
    <submittedName>
        <fullName evidence="1">Uncharacterized protein</fullName>
    </submittedName>
</protein>
<evidence type="ECO:0000313" key="2">
    <source>
        <dbReference type="Proteomes" id="UP000028681"/>
    </source>
</evidence>
<dbReference type="Proteomes" id="UP000028681">
    <property type="component" value="Chromosome"/>
</dbReference>
<name>A0A076LE13_9GAMM</name>
<accession>A0A076LE13</accession>
<dbReference type="HOGENOM" id="CLU_3098309_0_0_6"/>
<sequence>MAPANNQGRAATRITRFSRRNSRIINPANAMLIQANILNGRLSPMPPLFGQ</sequence>
<organism evidence="1 2">
    <name type="scientific">Edwardsiella anguillarum ET080813</name>
    <dbReference type="NCBI Taxonomy" id="667120"/>
    <lineage>
        <taxon>Bacteria</taxon>
        <taxon>Pseudomonadati</taxon>
        <taxon>Pseudomonadota</taxon>
        <taxon>Gammaproteobacteria</taxon>
        <taxon>Enterobacterales</taxon>
        <taxon>Hafniaceae</taxon>
        <taxon>Edwardsiella</taxon>
    </lineage>
</organism>
<proteinExistence type="predicted"/>
<evidence type="ECO:0000313" key="1">
    <source>
        <dbReference type="EMBL" id="AIJ06750.1"/>
    </source>
</evidence>